<feature type="transmembrane region" description="Helical" evidence="1">
    <location>
        <begin position="124"/>
        <end position="147"/>
    </location>
</feature>
<dbReference type="OrthoDB" id="10556836at2759"/>
<dbReference type="PANTHER" id="PTHR11984">
    <property type="entry name" value="CONNEXIN"/>
    <property type="match status" value="1"/>
</dbReference>
<name>A0A8J5ZXF3_GALPY</name>
<sequence length="165" mass="17947">MSLLCLPHSLASALFPPNLGPSIHSPAASLLFEVLFGCHVLWLASKEEFVFMKIPNIGNVMNKFEILGVVGEGAYGVVLKCRHKPGCENACGDESSPVSPVCFWVLQITCVSVPTLLDLAQESIFILFMLVVSLVSLALDVIELFYVESVKNHVKVWSTSLTPSI</sequence>
<feature type="domain" description="Connexin N-terminal" evidence="2">
    <location>
        <begin position="80"/>
        <end position="117"/>
    </location>
</feature>
<dbReference type="Pfam" id="PF00029">
    <property type="entry name" value="Connexin"/>
    <property type="match status" value="1"/>
</dbReference>
<dbReference type="AlphaFoldDB" id="A0A8J5ZXF3"/>
<accession>A0A8J5ZXF3</accession>
<gene>
    <name evidence="3" type="ORF">J0S82_014486</name>
</gene>
<evidence type="ECO:0000313" key="4">
    <source>
        <dbReference type="Proteomes" id="UP000700334"/>
    </source>
</evidence>
<evidence type="ECO:0000256" key="1">
    <source>
        <dbReference type="SAM" id="Phobius"/>
    </source>
</evidence>
<dbReference type="EMBL" id="JAGFMF010011973">
    <property type="protein sequence ID" value="KAG8508862.1"/>
    <property type="molecule type" value="Genomic_DNA"/>
</dbReference>
<evidence type="ECO:0000313" key="3">
    <source>
        <dbReference type="EMBL" id="KAG8508862.1"/>
    </source>
</evidence>
<protein>
    <submittedName>
        <fullName evidence="3">Cyclin-dependent kinase-like 5</fullName>
    </submittedName>
</protein>
<dbReference type="GO" id="GO:0007507">
    <property type="term" value="P:heart development"/>
    <property type="evidence" value="ECO:0007669"/>
    <property type="project" value="TreeGrafter"/>
</dbReference>
<dbReference type="GO" id="GO:0007267">
    <property type="term" value="P:cell-cell signaling"/>
    <property type="evidence" value="ECO:0007669"/>
    <property type="project" value="TreeGrafter"/>
</dbReference>
<evidence type="ECO:0000259" key="2">
    <source>
        <dbReference type="Pfam" id="PF00029"/>
    </source>
</evidence>
<keyword evidence="1" id="KW-0812">Transmembrane</keyword>
<dbReference type="InterPro" id="IPR013092">
    <property type="entry name" value="Connexin_N"/>
</dbReference>
<dbReference type="Gene3D" id="3.30.200.20">
    <property type="entry name" value="Phosphorylase Kinase, domain 1"/>
    <property type="match status" value="1"/>
</dbReference>
<keyword evidence="4" id="KW-1185">Reference proteome</keyword>
<keyword evidence="1" id="KW-0472">Membrane</keyword>
<dbReference type="GO" id="GO:0005243">
    <property type="term" value="F:gap junction channel activity"/>
    <property type="evidence" value="ECO:0007669"/>
    <property type="project" value="TreeGrafter"/>
</dbReference>
<keyword evidence="3" id="KW-0418">Kinase</keyword>
<dbReference type="SUPFAM" id="SSF56112">
    <property type="entry name" value="Protein kinase-like (PK-like)"/>
    <property type="match status" value="1"/>
</dbReference>
<keyword evidence="1" id="KW-1133">Transmembrane helix</keyword>
<dbReference type="GO" id="GO:0005922">
    <property type="term" value="C:connexin complex"/>
    <property type="evidence" value="ECO:0007669"/>
    <property type="project" value="InterPro"/>
</dbReference>
<dbReference type="GO" id="GO:0016301">
    <property type="term" value="F:kinase activity"/>
    <property type="evidence" value="ECO:0007669"/>
    <property type="project" value="UniProtKB-KW"/>
</dbReference>
<organism evidence="3 4">
    <name type="scientific">Galemys pyrenaicus</name>
    <name type="common">Iberian desman</name>
    <name type="synonym">Pyrenean desman</name>
    <dbReference type="NCBI Taxonomy" id="202257"/>
    <lineage>
        <taxon>Eukaryota</taxon>
        <taxon>Metazoa</taxon>
        <taxon>Chordata</taxon>
        <taxon>Craniata</taxon>
        <taxon>Vertebrata</taxon>
        <taxon>Euteleostomi</taxon>
        <taxon>Mammalia</taxon>
        <taxon>Eutheria</taxon>
        <taxon>Laurasiatheria</taxon>
        <taxon>Eulipotyphla</taxon>
        <taxon>Talpidae</taxon>
        <taxon>Galemys</taxon>
    </lineage>
</organism>
<dbReference type="InterPro" id="IPR000500">
    <property type="entry name" value="Connexin"/>
</dbReference>
<reference evidence="3" key="1">
    <citation type="journal article" date="2021" name="Evol. Appl.">
        <title>The genome of the Pyrenean desman and the effects of bottlenecks and inbreeding on the genomic landscape of an endangered species.</title>
        <authorList>
            <person name="Escoda L."/>
            <person name="Castresana J."/>
        </authorList>
    </citation>
    <scope>NUCLEOTIDE SEQUENCE</scope>
    <source>
        <strain evidence="3">IBE-C5619</strain>
    </source>
</reference>
<keyword evidence="3" id="KW-0808">Transferase</keyword>
<dbReference type="Proteomes" id="UP000700334">
    <property type="component" value="Unassembled WGS sequence"/>
</dbReference>
<comment type="caution">
    <text evidence="3">The sequence shown here is derived from an EMBL/GenBank/DDBJ whole genome shotgun (WGS) entry which is preliminary data.</text>
</comment>
<dbReference type="PANTHER" id="PTHR11984:SF33">
    <property type="entry name" value="GAP JUNCTION ALPHA-1 PROTEIN"/>
    <property type="match status" value="1"/>
</dbReference>
<dbReference type="InterPro" id="IPR011009">
    <property type="entry name" value="Kinase-like_dom_sf"/>
</dbReference>
<dbReference type="GO" id="GO:0010644">
    <property type="term" value="P:cell communication by electrical coupling"/>
    <property type="evidence" value="ECO:0007669"/>
    <property type="project" value="TreeGrafter"/>
</dbReference>
<proteinExistence type="predicted"/>